<evidence type="ECO:0000256" key="7">
    <source>
        <dbReference type="ARBA" id="ARBA00023273"/>
    </source>
</evidence>
<feature type="domain" description="Cytochrome b5 heme-binding" evidence="10">
    <location>
        <begin position="9"/>
        <end position="92"/>
    </location>
</feature>
<comment type="subcellular location">
    <subcellularLocation>
        <location evidence="1">Cytoplasm</location>
        <location evidence="1">Cytoskeleton</location>
        <location evidence="1">Cilium axoneme</location>
    </subcellularLocation>
</comment>
<reference evidence="11" key="1">
    <citation type="journal article" date="2020" name="bioRxiv">
        <title>Comparative genomics of Chlamydomonas.</title>
        <authorList>
            <person name="Craig R.J."/>
            <person name="Hasan A.R."/>
            <person name="Ness R.W."/>
            <person name="Keightley P.D."/>
        </authorList>
    </citation>
    <scope>NUCLEOTIDE SEQUENCE</scope>
    <source>
        <strain evidence="11">SAG 7.73</strain>
    </source>
</reference>
<evidence type="ECO:0000256" key="3">
    <source>
        <dbReference type="ARBA" id="ARBA00022617"/>
    </source>
</evidence>
<dbReference type="FunFam" id="3.10.120.10:FF:000027">
    <property type="entry name" value="TAX-2"/>
    <property type="match status" value="1"/>
</dbReference>
<name>A0A835VT86_CHLIN</name>
<keyword evidence="12" id="KW-1185">Reference proteome</keyword>
<comment type="function">
    <text evidence="9">Radial spoke stalk protein that binds heme under oxidizing conditions. Required for the coordinated beating of multiple cilia maybe by functioning in a redox signaling pathway.</text>
</comment>
<dbReference type="SUPFAM" id="SSF55856">
    <property type="entry name" value="Cytochrome b5-like heme/steroid binding domain"/>
    <property type="match status" value="1"/>
</dbReference>
<evidence type="ECO:0000256" key="5">
    <source>
        <dbReference type="ARBA" id="ARBA00023004"/>
    </source>
</evidence>
<dbReference type="AlphaFoldDB" id="A0A835VT86"/>
<comment type="caution">
    <text evidence="11">The sequence shown here is derived from an EMBL/GenBank/DDBJ whole genome shotgun (WGS) entry which is preliminary data.</text>
</comment>
<protein>
    <recommendedName>
        <fullName evidence="8">Cytochrome b5 domain-containing protein 1</fullName>
    </recommendedName>
</protein>
<dbReference type="Proteomes" id="UP000650467">
    <property type="component" value="Unassembled WGS sequence"/>
</dbReference>
<evidence type="ECO:0000256" key="8">
    <source>
        <dbReference type="ARBA" id="ARBA00040649"/>
    </source>
</evidence>
<dbReference type="InterPro" id="IPR052320">
    <property type="entry name" value="Cytochrome_b5_domain"/>
</dbReference>
<evidence type="ECO:0000313" key="12">
    <source>
        <dbReference type="Proteomes" id="UP000650467"/>
    </source>
</evidence>
<dbReference type="Gene3D" id="3.10.120.10">
    <property type="entry name" value="Cytochrome b5-like heme/steroid binding domain"/>
    <property type="match status" value="1"/>
</dbReference>
<dbReference type="SMART" id="SM01117">
    <property type="entry name" value="Cyt-b5"/>
    <property type="match status" value="1"/>
</dbReference>
<dbReference type="PANTHER" id="PTHR21281">
    <property type="entry name" value="CYTOCHROME B5 DOMAIN-CONTAINING PROTEIN 1"/>
    <property type="match status" value="1"/>
</dbReference>
<dbReference type="InterPro" id="IPR036400">
    <property type="entry name" value="Cyt_B5-like_heme/steroid_sf"/>
</dbReference>
<dbReference type="GO" id="GO:0005930">
    <property type="term" value="C:axoneme"/>
    <property type="evidence" value="ECO:0007669"/>
    <property type="project" value="UniProtKB-SubCell"/>
</dbReference>
<gene>
    <name evidence="11" type="ORF">HXX76_011547</name>
</gene>
<keyword evidence="7" id="KW-0966">Cell projection</keyword>
<evidence type="ECO:0000259" key="10">
    <source>
        <dbReference type="PROSITE" id="PS50255"/>
    </source>
</evidence>
<keyword evidence="2" id="KW-0963">Cytoplasm</keyword>
<keyword evidence="6" id="KW-0206">Cytoskeleton</keyword>
<dbReference type="EMBL" id="JAEHOC010000034">
    <property type="protein sequence ID" value="KAG2428427.1"/>
    <property type="molecule type" value="Genomic_DNA"/>
</dbReference>
<dbReference type="OrthoDB" id="260091at2759"/>
<keyword evidence="5" id="KW-0408">Iron</keyword>
<dbReference type="Pfam" id="PF00173">
    <property type="entry name" value="Cyt-b5"/>
    <property type="match status" value="1"/>
</dbReference>
<sequence>MAPPRGPLRRYYTPYEVAMHNTPDDCWVSFLGGVFNLTDLIKANQGSLAAPLIAAAGQDITHWFDPTTKDPKRHICPATHIERFYTPMGRFIHVPPPEPVCNWDTSFGLAWWRDAKKYQIGLLSARTRVVRVRNVLTDQEDQIEVPCEEKLVEIRERYLELNAHAKSYTWKALVKDPNGDTHVFQELDLNLTLEENGVPDETPVFEDHHVPTDYFIPVLHVYWNDDLTVA</sequence>
<keyword evidence="4" id="KW-0479">Metal-binding</keyword>
<keyword evidence="3" id="KW-0349">Heme</keyword>
<evidence type="ECO:0000313" key="11">
    <source>
        <dbReference type="EMBL" id="KAG2428427.1"/>
    </source>
</evidence>
<organism evidence="11 12">
    <name type="scientific">Chlamydomonas incerta</name>
    <dbReference type="NCBI Taxonomy" id="51695"/>
    <lineage>
        <taxon>Eukaryota</taxon>
        <taxon>Viridiplantae</taxon>
        <taxon>Chlorophyta</taxon>
        <taxon>core chlorophytes</taxon>
        <taxon>Chlorophyceae</taxon>
        <taxon>CS clade</taxon>
        <taxon>Chlamydomonadales</taxon>
        <taxon>Chlamydomonadaceae</taxon>
        <taxon>Chlamydomonas</taxon>
    </lineage>
</organism>
<evidence type="ECO:0000256" key="4">
    <source>
        <dbReference type="ARBA" id="ARBA00022723"/>
    </source>
</evidence>
<proteinExistence type="predicted"/>
<evidence type="ECO:0000256" key="6">
    <source>
        <dbReference type="ARBA" id="ARBA00023212"/>
    </source>
</evidence>
<evidence type="ECO:0000256" key="9">
    <source>
        <dbReference type="ARBA" id="ARBA00046139"/>
    </source>
</evidence>
<dbReference type="PROSITE" id="PS50255">
    <property type="entry name" value="CYTOCHROME_B5_2"/>
    <property type="match status" value="1"/>
</dbReference>
<dbReference type="GO" id="GO:0046872">
    <property type="term" value="F:metal ion binding"/>
    <property type="evidence" value="ECO:0007669"/>
    <property type="project" value="UniProtKB-KW"/>
</dbReference>
<dbReference type="PANTHER" id="PTHR21281:SF0">
    <property type="entry name" value="CYTOCHROME B5 DOMAIN-CONTAINING PROTEIN 1"/>
    <property type="match status" value="1"/>
</dbReference>
<evidence type="ECO:0000256" key="1">
    <source>
        <dbReference type="ARBA" id="ARBA00004430"/>
    </source>
</evidence>
<evidence type="ECO:0000256" key="2">
    <source>
        <dbReference type="ARBA" id="ARBA00022490"/>
    </source>
</evidence>
<dbReference type="InterPro" id="IPR001199">
    <property type="entry name" value="Cyt_B5-like_heme/steroid-bd"/>
</dbReference>
<accession>A0A835VT86</accession>